<feature type="transmembrane region" description="Helical" evidence="8">
    <location>
        <begin position="33"/>
        <end position="55"/>
    </location>
</feature>
<keyword evidence="3" id="KW-0808">Transferase</keyword>
<dbReference type="InterPro" id="IPR036890">
    <property type="entry name" value="HATPase_C_sf"/>
</dbReference>
<proteinExistence type="predicted"/>
<dbReference type="GO" id="GO:0004673">
    <property type="term" value="F:protein histidine kinase activity"/>
    <property type="evidence" value="ECO:0007669"/>
    <property type="project" value="UniProtKB-EC"/>
</dbReference>
<comment type="caution">
    <text evidence="10">The sequence shown here is derived from an EMBL/GenBank/DDBJ whole genome shotgun (WGS) entry which is preliminary data.</text>
</comment>
<evidence type="ECO:0000256" key="6">
    <source>
        <dbReference type="ARBA" id="ARBA00022840"/>
    </source>
</evidence>
<dbReference type="CDD" id="cd00075">
    <property type="entry name" value="HATPase"/>
    <property type="match status" value="1"/>
</dbReference>
<dbReference type="InterPro" id="IPR004358">
    <property type="entry name" value="Sig_transdc_His_kin-like_C"/>
</dbReference>
<dbReference type="SMART" id="SM00387">
    <property type="entry name" value="HATPase_c"/>
    <property type="match status" value="1"/>
</dbReference>
<keyword evidence="5" id="KW-0418">Kinase</keyword>
<evidence type="ECO:0000256" key="1">
    <source>
        <dbReference type="ARBA" id="ARBA00000085"/>
    </source>
</evidence>
<organism evidence="10 11">
    <name type="scientific">Asticcacaulis benevestitus DSM 16100 = ATCC BAA-896</name>
    <dbReference type="NCBI Taxonomy" id="1121022"/>
    <lineage>
        <taxon>Bacteria</taxon>
        <taxon>Pseudomonadati</taxon>
        <taxon>Pseudomonadota</taxon>
        <taxon>Alphaproteobacteria</taxon>
        <taxon>Caulobacterales</taxon>
        <taxon>Caulobacteraceae</taxon>
        <taxon>Asticcacaulis</taxon>
    </lineage>
</organism>
<dbReference type="STRING" id="1121022.GCA_000376105_01778"/>
<evidence type="ECO:0000259" key="9">
    <source>
        <dbReference type="PROSITE" id="PS50109"/>
    </source>
</evidence>
<dbReference type="RefSeq" id="WP_018081444.1">
    <property type="nucleotide sequence ID" value="NZ_AQWM01000005.1"/>
</dbReference>
<keyword evidence="7" id="KW-0902">Two-component regulatory system</keyword>
<dbReference type="InterPro" id="IPR003594">
    <property type="entry name" value="HATPase_dom"/>
</dbReference>
<feature type="domain" description="Histidine kinase" evidence="9">
    <location>
        <begin position="188"/>
        <end position="407"/>
    </location>
</feature>
<protein>
    <recommendedName>
        <fullName evidence="2">histidine kinase</fullName>
        <ecNumber evidence="2">2.7.13.3</ecNumber>
    </recommendedName>
</protein>
<comment type="catalytic activity">
    <reaction evidence="1">
        <text>ATP + protein L-histidine = ADP + protein N-phospho-L-histidine.</text>
        <dbReference type="EC" id="2.7.13.3"/>
    </reaction>
</comment>
<dbReference type="EMBL" id="AWGB01000005">
    <property type="protein sequence ID" value="ESQ94062.1"/>
    <property type="molecule type" value="Genomic_DNA"/>
</dbReference>
<dbReference type="Gene3D" id="3.30.565.10">
    <property type="entry name" value="Histidine kinase-like ATPase, C-terminal domain"/>
    <property type="match status" value="1"/>
</dbReference>
<dbReference type="PRINTS" id="PR00344">
    <property type="entry name" value="BCTRLSENSOR"/>
</dbReference>
<dbReference type="PANTHER" id="PTHR43065:SF46">
    <property type="entry name" value="C4-DICARBOXYLATE TRANSPORT SENSOR PROTEIN DCTB"/>
    <property type="match status" value="1"/>
</dbReference>
<dbReference type="EC" id="2.7.13.3" evidence="2"/>
<evidence type="ECO:0000256" key="4">
    <source>
        <dbReference type="ARBA" id="ARBA00022741"/>
    </source>
</evidence>
<feature type="transmembrane region" description="Helical" evidence="8">
    <location>
        <begin position="7"/>
        <end position="27"/>
    </location>
</feature>
<dbReference type="GO" id="GO:0005524">
    <property type="term" value="F:ATP binding"/>
    <property type="evidence" value="ECO:0007669"/>
    <property type="project" value="UniProtKB-KW"/>
</dbReference>
<keyword evidence="8" id="KW-1133">Transmembrane helix</keyword>
<keyword evidence="4" id="KW-0547">Nucleotide-binding</keyword>
<evidence type="ECO:0000256" key="7">
    <source>
        <dbReference type="ARBA" id="ARBA00023012"/>
    </source>
</evidence>
<evidence type="ECO:0000313" key="11">
    <source>
        <dbReference type="Proteomes" id="UP000017837"/>
    </source>
</evidence>
<keyword evidence="11" id="KW-1185">Reference proteome</keyword>
<dbReference type="Proteomes" id="UP000017837">
    <property type="component" value="Unassembled WGS sequence"/>
</dbReference>
<dbReference type="PROSITE" id="PS50109">
    <property type="entry name" value="HIS_KIN"/>
    <property type="match status" value="1"/>
</dbReference>
<evidence type="ECO:0000256" key="5">
    <source>
        <dbReference type="ARBA" id="ARBA00022777"/>
    </source>
</evidence>
<evidence type="ECO:0000256" key="3">
    <source>
        <dbReference type="ARBA" id="ARBA00022679"/>
    </source>
</evidence>
<keyword evidence="6" id="KW-0067">ATP-binding</keyword>
<dbReference type="Pfam" id="PF02518">
    <property type="entry name" value="HATPase_c"/>
    <property type="match status" value="1"/>
</dbReference>
<keyword evidence="8" id="KW-0472">Membrane</keyword>
<dbReference type="PANTHER" id="PTHR43065">
    <property type="entry name" value="SENSOR HISTIDINE KINASE"/>
    <property type="match status" value="1"/>
</dbReference>
<evidence type="ECO:0000256" key="8">
    <source>
        <dbReference type="SAM" id="Phobius"/>
    </source>
</evidence>
<accession>V4PJF2</accession>
<dbReference type="OrthoDB" id="1931120at2"/>
<evidence type="ECO:0000256" key="2">
    <source>
        <dbReference type="ARBA" id="ARBA00012438"/>
    </source>
</evidence>
<dbReference type="SUPFAM" id="SSF55874">
    <property type="entry name" value="ATPase domain of HSP90 chaperone/DNA topoisomerase II/histidine kinase"/>
    <property type="match status" value="1"/>
</dbReference>
<reference evidence="10 11" key="1">
    <citation type="journal article" date="2014" name="Nature">
        <title>Sequential evolution of bacterial morphology by co-option of a developmental regulator.</title>
        <authorList>
            <person name="Jiang C."/>
            <person name="Brown P.J."/>
            <person name="Ducret A."/>
            <person name="Brun Y.V."/>
        </authorList>
    </citation>
    <scope>NUCLEOTIDE SEQUENCE [LARGE SCALE GENOMIC DNA]</scope>
    <source>
        <strain evidence="10 11">DSM 16100</strain>
    </source>
</reference>
<keyword evidence="8" id="KW-0812">Transmembrane</keyword>
<dbReference type="GO" id="GO:0000160">
    <property type="term" value="P:phosphorelay signal transduction system"/>
    <property type="evidence" value="ECO:0007669"/>
    <property type="project" value="UniProtKB-KW"/>
</dbReference>
<evidence type="ECO:0000313" key="10">
    <source>
        <dbReference type="EMBL" id="ESQ94062.1"/>
    </source>
</evidence>
<dbReference type="eggNOG" id="COG5000">
    <property type="taxonomic scope" value="Bacteria"/>
</dbReference>
<sequence>MDYRRILLPLAGQGGVFVLGAFAWLAFTKGLYASALVCALGAITLATMGLTHNAFSFGRDLLKRSQPGATFTSELSRRRLQVLLDQTPSPLLLQPNNGQLIAVNRAARQLFDVSYALPVAARKALLGEATALGLAHMSGQIKWKGQTFAVHLAEMEEEDALSHLAVLTDISADVRAAEASALRDLLKVLNHELMNALTPVASMSKSALDLLGDDTPESRAQAAKALERVVARTEGLTDFINAYRALTRLPSPVIRPCGLGLWLDVLTESFEAQWADKGVRFELETDGTDLSLLMDEDQMWLGVSNLLNNGAQAALEKADARVRLRLKREGDVMVFEVEDSGKGIPTESADQVFMPFYSTKVTGTGVGLSLARQIVQGHGSALLLVPVQEVRPDPLGGACFRFQVRVG</sequence>
<name>V4PJF2_9CAUL</name>
<dbReference type="AlphaFoldDB" id="V4PJF2"/>
<gene>
    <name evidence="10" type="ORF">ABENE_02945</name>
</gene>
<dbReference type="InterPro" id="IPR005467">
    <property type="entry name" value="His_kinase_dom"/>
</dbReference>
<dbReference type="PATRIC" id="fig|1121022.4.peg.584"/>